<protein>
    <submittedName>
        <fullName evidence="2">Uncharacterized protein</fullName>
    </submittedName>
</protein>
<gene>
    <name evidence="2" type="ORF">B4U80_06093</name>
</gene>
<keyword evidence="3" id="KW-1185">Reference proteome</keyword>
<feature type="transmembrane region" description="Helical" evidence="1">
    <location>
        <begin position="157"/>
        <end position="175"/>
    </location>
</feature>
<keyword evidence="1" id="KW-0472">Membrane</keyword>
<feature type="transmembrane region" description="Helical" evidence="1">
    <location>
        <begin position="318"/>
        <end position="339"/>
    </location>
</feature>
<feature type="transmembrane region" description="Helical" evidence="1">
    <location>
        <begin position="181"/>
        <end position="201"/>
    </location>
</feature>
<accession>A0A443STC6</accession>
<keyword evidence="1" id="KW-0812">Transmembrane</keyword>
<dbReference type="AlphaFoldDB" id="A0A443STC6"/>
<reference evidence="2 3" key="1">
    <citation type="journal article" date="2018" name="Gigascience">
        <title>Genomes of trombidid mites reveal novel predicted allergens and laterally-transferred genes associated with secondary metabolism.</title>
        <authorList>
            <person name="Dong X."/>
            <person name="Chaisiri K."/>
            <person name="Xia D."/>
            <person name="Armstrong S.D."/>
            <person name="Fang Y."/>
            <person name="Donnelly M.J."/>
            <person name="Kadowaki T."/>
            <person name="McGarry J.W."/>
            <person name="Darby A.C."/>
            <person name="Makepeace B.L."/>
        </authorList>
    </citation>
    <scope>NUCLEOTIDE SEQUENCE [LARGE SCALE GENOMIC DNA]</scope>
    <source>
        <strain evidence="2">UoL-UT</strain>
    </source>
</reference>
<comment type="caution">
    <text evidence="2">The sequence shown here is derived from an EMBL/GenBank/DDBJ whole genome shotgun (WGS) entry which is preliminary data.</text>
</comment>
<organism evidence="2 3">
    <name type="scientific">Leptotrombidium deliense</name>
    <dbReference type="NCBI Taxonomy" id="299467"/>
    <lineage>
        <taxon>Eukaryota</taxon>
        <taxon>Metazoa</taxon>
        <taxon>Ecdysozoa</taxon>
        <taxon>Arthropoda</taxon>
        <taxon>Chelicerata</taxon>
        <taxon>Arachnida</taxon>
        <taxon>Acari</taxon>
        <taxon>Acariformes</taxon>
        <taxon>Trombidiformes</taxon>
        <taxon>Prostigmata</taxon>
        <taxon>Anystina</taxon>
        <taxon>Parasitengona</taxon>
        <taxon>Trombiculoidea</taxon>
        <taxon>Trombiculidae</taxon>
        <taxon>Leptotrombidium</taxon>
    </lineage>
</organism>
<name>A0A443STC6_9ACAR</name>
<evidence type="ECO:0000256" key="1">
    <source>
        <dbReference type="SAM" id="Phobius"/>
    </source>
</evidence>
<dbReference type="EMBL" id="NCKV01000387">
    <property type="protein sequence ID" value="RWS30761.1"/>
    <property type="molecule type" value="Genomic_DNA"/>
</dbReference>
<feature type="transmembrane region" description="Helical" evidence="1">
    <location>
        <begin position="39"/>
        <end position="58"/>
    </location>
</feature>
<sequence length="342" mass="38515">NASFIYGSIALGLIQLITIGLDFAECINSQFIKCGTKYGFNNIAVSHLLVTQISLWIMNFNVHFGPCGFRNFVSSRQANETNTANSDVKKKDHLFPSTFADMLLPIIHHFQILIAFVLITIWISSNERKSLYLRVAASDTINNPIYSSTVEKGSGKGFFLGLLIISTSIIVLLHANSEILVTTHIVIQGLSAIAAFIGLIMKGKQHKGVHKISVQFFHRLHNETMLAFTLFSSYFCGISITVNNVVSLSFDVSQLFDAFFLLIQTTFQTLVLRSKGRNEEKTRDIFAFLILTNFSLWILEVTQIAASIPEKGAFTFQVLPDIFVSFSRFYFSTLFFHFWKSK</sequence>
<feature type="transmembrane region" description="Helical" evidence="1">
    <location>
        <begin position="222"/>
        <end position="242"/>
    </location>
</feature>
<feature type="transmembrane region" description="Helical" evidence="1">
    <location>
        <begin position="102"/>
        <end position="124"/>
    </location>
</feature>
<feature type="transmembrane region" description="Helical" evidence="1">
    <location>
        <begin position="254"/>
        <end position="273"/>
    </location>
</feature>
<proteinExistence type="predicted"/>
<dbReference type="VEuPathDB" id="VectorBase:LDEU001279"/>
<evidence type="ECO:0000313" key="2">
    <source>
        <dbReference type="EMBL" id="RWS30761.1"/>
    </source>
</evidence>
<keyword evidence="1" id="KW-1133">Transmembrane helix</keyword>
<evidence type="ECO:0000313" key="3">
    <source>
        <dbReference type="Proteomes" id="UP000288716"/>
    </source>
</evidence>
<dbReference type="OrthoDB" id="6515446at2759"/>
<feature type="non-terminal residue" evidence="2">
    <location>
        <position position="1"/>
    </location>
</feature>
<feature type="transmembrane region" description="Helical" evidence="1">
    <location>
        <begin position="285"/>
        <end position="306"/>
    </location>
</feature>
<dbReference type="Proteomes" id="UP000288716">
    <property type="component" value="Unassembled WGS sequence"/>
</dbReference>
<feature type="transmembrane region" description="Helical" evidence="1">
    <location>
        <begin position="6"/>
        <end position="27"/>
    </location>
</feature>
<feature type="non-terminal residue" evidence="2">
    <location>
        <position position="342"/>
    </location>
</feature>